<proteinExistence type="predicted"/>
<evidence type="ECO:0000313" key="1">
    <source>
        <dbReference type="EMBL" id="CAJ01602.1"/>
    </source>
</evidence>
<accession>Q2VNN0</accession>
<name>Q2VNN0_METAI</name>
<gene>
    <name evidence="1" type="ORF">orf37</name>
</gene>
<sequence length="89" mass="9511">MMLNETKEDSGLLLTNEQLASLGGGRVAYLKPILSEDVRKVFPAAPQLQPGLQLFALLAADGTPIVLTDSRDAAVANALEHELEMVSVH</sequence>
<dbReference type="AlphaFoldDB" id="Q2VNN0"/>
<evidence type="ECO:0008006" key="2">
    <source>
        <dbReference type="Google" id="ProtNLM"/>
    </source>
</evidence>
<dbReference type="InterPro" id="IPR009531">
    <property type="entry name" value="DUF1150"/>
</dbReference>
<reference evidence="1" key="1">
    <citation type="submission" date="2005-06" db="EMBL/GenBank/DDBJ databases">
        <title>First Genome Data from Uncultured Upland Soil Cluster a Methanotrophs Provide Further Evidence for a Close Phylogenetic Relationship to Methylocapsa acidiphila B2 and High-Affinity Methanotrophy Based on pMMO.</title>
        <authorList>
            <person name="Ricke P."/>
            <person name="Kube M."/>
            <person name="Nakagawa S."/>
            <person name="Erkel C."/>
            <person name="Reinhardt R."/>
            <person name="Liesack W."/>
        </authorList>
    </citation>
    <scope>NUCLEOTIDE SEQUENCE</scope>
</reference>
<dbReference type="Pfam" id="PF06620">
    <property type="entry name" value="DUF1150"/>
    <property type="match status" value="1"/>
</dbReference>
<dbReference type="EMBL" id="CT005238">
    <property type="protein sequence ID" value="CAJ01602.1"/>
    <property type="molecule type" value="Genomic_DNA"/>
</dbReference>
<protein>
    <recommendedName>
        <fullName evidence="2">DUF1150 domain-containing protein</fullName>
    </recommendedName>
</protein>
<organism evidence="1">
    <name type="scientific">Methylocapsa acidiphila</name>
    <dbReference type="NCBI Taxonomy" id="133552"/>
    <lineage>
        <taxon>Bacteria</taxon>
        <taxon>Pseudomonadati</taxon>
        <taxon>Pseudomonadota</taxon>
        <taxon>Alphaproteobacteria</taxon>
        <taxon>Hyphomicrobiales</taxon>
        <taxon>Beijerinckiaceae</taxon>
        <taxon>Methylocapsa</taxon>
    </lineage>
</organism>